<organism evidence="15 17">
    <name type="scientific">Bacillus clarus</name>
    <dbReference type="NCBI Taxonomy" id="2338372"/>
    <lineage>
        <taxon>Bacteria</taxon>
        <taxon>Bacillati</taxon>
        <taxon>Bacillota</taxon>
        <taxon>Bacilli</taxon>
        <taxon>Bacillales</taxon>
        <taxon>Bacillaceae</taxon>
        <taxon>Bacillus</taxon>
        <taxon>Bacillus cereus group</taxon>
    </lineage>
</organism>
<dbReference type="CDD" id="cd06530">
    <property type="entry name" value="S26_SPase_I"/>
    <property type="match status" value="1"/>
</dbReference>
<dbReference type="InterPro" id="IPR019757">
    <property type="entry name" value="Pept_S26A_signal_pept_1_Lys-AS"/>
</dbReference>
<dbReference type="InterPro" id="IPR019533">
    <property type="entry name" value="Peptidase_S26"/>
</dbReference>
<evidence type="ECO:0000256" key="7">
    <source>
        <dbReference type="ARBA" id="ARBA00022692"/>
    </source>
</evidence>
<evidence type="ECO:0000256" key="10">
    <source>
        <dbReference type="ARBA" id="ARBA00023136"/>
    </source>
</evidence>
<dbReference type="InterPro" id="IPR036286">
    <property type="entry name" value="LexA/Signal_pep-like_sf"/>
</dbReference>
<dbReference type="PROSITE" id="PS00760">
    <property type="entry name" value="SPASE_I_2"/>
    <property type="match status" value="1"/>
</dbReference>
<dbReference type="RefSeq" id="WP_042983856.1">
    <property type="nucleotide sequence ID" value="NZ_JMQC01000008.1"/>
</dbReference>
<dbReference type="AlphaFoldDB" id="A0A090YXU9"/>
<evidence type="ECO:0000259" key="14">
    <source>
        <dbReference type="Pfam" id="PF10502"/>
    </source>
</evidence>
<dbReference type="PROSITE" id="PS00501">
    <property type="entry name" value="SPASE_I_1"/>
    <property type="match status" value="1"/>
</dbReference>
<dbReference type="PROSITE" id="PS00761">
    <property type="entry name" value="SPASE_I_3"/>
    <property type="match status" value="1"/>
</dbReference>
<dbReference type="GO" id="GO:0005886">
    <property type="term" value="C:plasma membrane"/>
    <property type="evidence" value="ECO:0007669"/>
    <property type="project" value="UniProtKB-SubCell"/>
</dbReference>
<comment type="similarity">
    <text evidence="3 13">Belongs to the peptidase S26 family.</text>
</comment>
<dbReference type="GO" id="GO:0009003">
    <property type="term" value="F:signal peptidase activity"/>
    <property type="evidence" value="ECO:0007669"/>
    <property type="project" value="UniProtKB-EC"/>
</dbReference>
<feature type="active site" evidence="11">
    <location>
        <position position="38"/>
    </location>
</feature>
<sequence>MKQYIRKHWGKLSSFALTIVSIGLLSKSFIFCMVEGISMQPTLNEKDRILVNKASAYLSSFHRREVIIIKKVNEPTYYVKRIIGLPGDKIKLENDTVYVNGEKQDESYIQLDLLQKENRFSNFTEIKIPPNKLFVLGDNRNHSKDSRNSLGFIDKSNIIGKVEIVYYPFKQVKRIR</sequence>
<evidence type="ECO:0000256" key="1">
    <source>
        <dbReference type="ARBA" id="ARBA00000677"/>
    </source>
</evidence>
<evidence type="ECO:0000313" key="18">
    <source>
        <dbReference type="Proteomes" id="UP000264294"/>
    </source>
</evidence>
<keyword evidence="8 12" id="KW-0378">Hydrolase</keyword>
<evidence type="ECO:0000256" key="4">
    <source>
        <dbReference type="ARBA" id="ARBA00013208"/>
    </source>
</evidence>
<evidence type="ECO:0000256" key="3">
    <source>
        <dbReference type="ARBA" id="ARBA00009370"/>
    </source>
</evidence>
<name>A0A090YXU9_9BACI</name>
<dbReference type="Proteomes" id="UP000029389">
    <property type="component" value="Unassembled WGS sequence"/>
</dbReference>
<evidence type="ECO:0000313" key="17">
    <source>
        <dbReference type="Proteomes" id="UP000029389"/>
    </source>
</evidence>
<dbReference type="InterPro" id="IPR000223">
    <property type="entry name" value="Pept_S26A_signal_pept_1"/>
</dbReference>
<keyword evidence="7 12" id="KW-0812">Transmembrane</keyword>
<dbReference type="PANTHER" id="PTHR43390:SF1">
    <property type="entry name" value="CHLOROPLAST PROCESSING PEPTIDASE"/>
    <property type="match status" value="1"/>
</dbReference>
<comment type="catalytic activity">
    <reaction evidence="1 12">
        <text>Cleavage of hydrophobic, N-terminal signal or leader sequences from secreted and periplasmic proteins.</text>
        <dbReference type="EC" id="3.4.21.89"/>
    </reaction>
</comment>
<evidence type="ECO:0000313" key="16">
    <source>
        <dbReference type="EMBL" id="RFT64366.1"/>
    </source>
</evidence>
<dbReference type="EMBL" id="JMQC01000008">
    <property type="protein sequence ID" value="KFN03182.1"/>
    <property type="molecule type" value="Genomic_DNA"/>
</dbReference>
<reference evidence="15 17" key="1">
    <citation type="submission" date="2014-04" db="EMBL/GenBank/DDBJ databases">
        <authorList>
            <person name="Bishop-Lilly K.A."/>
            <person name="Broomall S.M."/>
            <person name="Chain P.S."/>
            <person name="Chertkov O."/>
            <person name="Coyne S.R."/>
            <person name="Daligault H.E."/>
            <person name="Davenport K.W."/>
            <person name="Erkkila T."/>
            <person name="Frey K.G."/>
            <person name="Gibbons H.S."/>
            <person name="Gu W."/>
            <person name="Jaissle J."/>
            <person name="Johnson S.L."/>
            <person name="Koroleva G.I."/>
            <person name="Ladner J.T."/>
            <person name="Lo C.-C."/>
            <person name="Minogue T.D."/>
            <person name="Munk C."/>
            <person name="Palacios G.F."/>
            <person name="Redden C.L."/>
            <person name="Rosenzweig C.N."/>
            <person name="Scholz M.B."/>
            <person name="Teshima H."/>
            <person name="Xu Y."/>
        </authorList>
    </citation>
    <scope>NUCLEOTIDE SEQUENCE [LARGE SCALE GENOMIC DNA]</scope>
    <source>
        <strain evidence="15 17">BHP</strain>
    </source>
</reference>
<keyword evidence="5" id="KW-1003">Cell membrane</keyword>
<dbReference type="Pfam" id="PF10502">
    <property type="entry name" value="Peptidase_S26"/>
    <property type="match status" value="1"/>
</dbReference>
<evidence type="ECO:0000256" key="5">
    <source>
        <dbReference type="ARBA" id="ARBA00022475"/>
    </source>
</evidence>
<evidence type="ECO:0000313" key="15">
    <source>
        <dbReference type="EMBL" id="KFN03182.1"/>
    </source>
</evidence>
<comment type="caution">
    <text evidence="15">The sequence shown here is derived from an EMBL/GenBank/DDBJ whole genome shotgun (WGS) entry which is preliminary data.</text>
</comment>
<dbReference type="GO" id="GO:0006465">
    <property type="term" value="P:signal peptide processing"/>
    <property type="evidence" value="ECO:0007669"/>
    <property type="project" value="InterPro"/>
</dbReference>
<dbReference type="NCBIfam" id="TIGR02227">
    <property type="entry name" value="sigpep_I_bact"/>
    <property type="match status" value="1"/>
</dbReference>
<proteinExistence type="inferred from homology"/>
<comment type="subcellular location">
    <subcellularLocation>
        <location evidence="2">Cell membrane</location>
        <topology evidence="2">Single-pass type II membrane protein</topology>
    </subcellularLocation>
    <subcellularLocation>
        <location evidence="13">Membrane</location>
        <topology evidence="13">Single-pass type II membrane protein</topology>
    </subcellularLocation>
</comment>
<evidence type="ECO:0000256" key="6">
    <source>
        <dbReference type="ARBA" id="ARBA00022670"/>
    </source>
</evidence>
<dbReference type="PANTHER" id="PTHR43390">
    <property type="entry name" value="SIGNAL PEPTIDASE I"/>
    <property type="match status" value="1"/>
</dbReference>
<dbReference type="Gene3D" id="2.10.109.10">
    <property type="entry name" value="Umud Fragment, subunit A"/>
    <property type="match status" value="1"/>
</dbReference>
<evidence type="ECO:0000256" key="12">
    <source>
        <dbReference type="RuleBase" id="RU003993"/>
    </source>
</evidence>
<evidence type="ECO:0000256" key="2">
    <source>
        <dbReference type="ARBA" id="ARBA00004401"/>
    </source>
</evidence>
<protein>
    <recommendedName>
        <fullName evidence="4 12">Signal peptidase I</fullName>
        <ecNumber evidence="4 12">3.4.21.89</ecNumber>
    </recommendedName>
</protein>
<dbReference type="PATRIC" id="fig|1405.8.peg.5249"/>
<keyword evidence="18" id="KW-1185">Reference proteome</keyword>
<dbReference type="SUPFAM" id="SSF51306">
    <property type="entry name" value="LexA/Signal peptidase"/>
    <property type="match status" value="1"/>
</dbReference>
<feature type="active site" evidence="11">
    <location>
        <position position="80"/>
    </location>
</feature>
<evidence type="ECO:0000256" key="8">
    <source>
        <dbReference type="ARBA" id="ARBA00022801"/>
    </source>
</evidence>
<feature type="domain" description="Peptidase S26" evidence="14">
    <location>
        <begin position="8"/>
        <end position="167"/>
    </location>
</feature>
<dbReference type="EC" id="3.4.21.89" evidence="4 12"/>
<accession>A0A090YXU9</accession>
<reference evidence="16 18" key="2">
    <citation type="submission" date="2018-08" db="EMBL/GenBank/DDBJ databases">
        <title>Bacillus clarus sp. nov. strain PS00077A.</title>
        <authorList>
            <person name="Mendez Acevedo M."/>
            <person name="Carroll L."/>
            <person name="Mukherjee M."/>
            <person name="Wiedmann M."/>
            <person name="Kovac J."/>
        </authorList>
    </citation>
    <scope>NUCLEOTIDE SEQUENCE [LARGE SCALE GENOMIC DNA]</scope>
    <source>
        <strain evidence="16 18">PS00077A</strain>
    </source>
</reference>
<dbReference type="Proteomes" id="UP000264294">
    <property type="component" value="Unassembled WGS sequence"/>
</dbReference>
<keyword evidence="6 12" id="KW-0645">Protease</keyword>
<dbReference type="FunFam" id="2.10.109.10:FF:000008">
    <property type="entry name" value="Signal peptidase I"/>
    <property type="match status" value="1"/>
</dbReference>
<dbReference type="PRINTS" id="PR00727">
    <property type="entry name" value="LEADERPTASE"/>
</dbReference>
<feature type="transmembrane region" description="Helical" evidence="12">
    <location>
        <begin position="12"/>
        <end position="31"/>
    </location>
</feature>
<dbReference type="GO" id="GO:0004252">
    <property type="term" value="F:serine-type endopeptidase activity"/>
    <property type="evidence" value="ECO:0007669"/>
    <property type="project" value="InterPro"/>
</dbReference>
<keyword evidence="10 12" id="KW-0472">Membrane</keyword>
<evidence type="ECO:0000256" key="9">
    <source>
        <dbReference type="ARBA" id="ARBA00022989"/>
    </source>
</evidence>
<keyword evidence="9 12" id="KW-1133">Transmembrane helix</keyword>
<evidence type="ECO:0000256" key="13">
    <source>
        <dbReference type="RuleBase" id="RU362042"/>
    </source>
</evidence>
<dbReference type="EMBL" id="QVOD01000036">
    <property type="protein sequence ID" value="RFT64366.1"/>
    <property type="molecule type" value="Genomic_DNA"/>
</dbReference>
<evidence type="ECO:0000256" key="11">
    <source>
        <dbReference type="PIRSR" id="PIRSR600223-1"/>
    </source>
</evidence>
<dbReference type="InterPro" id="IPR019758">
    <property type="entry name" value="Pept_S26A_signal_pept_1_CS"/>
</dbReference>
<gene>
    <name evidence="15" type="primary">lepB</name>
    <name evidence="16" type="ORF">D0U04_22160</name>
    <name evidence="15" type="ORF">DJ93_5098</name>
</gene>
<dbReference type="InterPro" id="IPR019756">
    <property type="entry name" value="Pept_S26A_signal_pept_1_Ser-AS"/>
</dbReference>